<evidence type="ECO:0000256" key="3">
    <source>
        <dbReference type="ARBA" id="ARBA00012628"/>
    </source>
</evidence>
<dbReference type="PANTHER" id="PTHR12000">
    <property type="entry name" value="HEMOGLOBINASE FAMILY MEMBER"/>
    <property type="match status" value="1"/>
</dbReference>
<dbReference type="FunFam" id="3.40.50.1460:FF:000006">
    <property type="entry name" value="Legumain"/>
    <property type="match status" value="1"/>
</dbReference>
<dbReference type="CTD" id="20231259"/>
<reference evidence="14 15" key="1">
    <citation type="journal article" date="2013" name="Nature">
        <title>Insights into bilaterian evolution from three spiralian genomes.</title>
        <authorList>
            <person name="Simakov O."/>
            <person name="Marletaz F."/>
            <person name="Cho S.J."/>
            <person name="Edsinger-Gonzales E."/>
            <person name="Havlak P."/>
            <person name="Hellsten U."/>
            <person name="Kuo D.H."/>
            <person name="Larsson T."/>
            <person name="Lv J."/>
            <person name="Arendt D."/>
            <person name="Savage R."/>
            <person name="Osoegawa K."/>
            <person name="de Jong P."/>
            <person name="Grimwood J."/>
            <person name="Chapman J.A."/>
            <person name="Shapiro H."/>
            <person name="Aerts A."/>
            <person name="Otillar R.P."/>
            <person name="Terry A.Y."/>
            <person name="Boore J.L."/>
            <person name="Grigoriev I.V."/>
            <person name="Lindberg D.R."/>
            <person name="Seaver E.C."/>
            <person name="Weisblat D.A."/>
            <person name="Putnam N.H."/>
            <person name="Rokhsar D.S."/>
        </authorList>
    </citation>
    <scope>NUCLEOTIDE SEQUENCE [LARGE SCALE GENOMIC DNA]</scope>
</reference>
<dbReference type="GO" id="GO:0051603">
    <property type="term" value="P:proteolysis involved in protein catabolic process"/>
    <property type="evidence" value="ECO:0007669"/>
    <property type="project" value="TreeGrafter"/>
</dbReference>
<feature type="active site" description="Nucleophile" evidence="10">
    <location>
        <position position="198"/>
    </location>
</feature>
<evidence type="ECO:0000256" key="6">
    <source>
        <dbReference type="ARBA" id="ARBA00022801"/>
    </source>
</evidence>
<keyword evidence="4" id="KW-0645">Protease</keyword>
<dbReference type="GeneID" id="20231259"/>
<keyword evidence="15" id="KW-1185">Reference proteome</keyword>
<feature type="chain" id="PRO_5004716700" description="Hemoglobinase" evidence="12">
    <location>
        <begin position="22"/>
        <end position="448"/>
    </location>
</feature>
<dbReference type="Pfam" id="PF01650">
    <property type="entry name" value="Peptidase_C13"/>
    <property type="match status" value="1"/>
</dbReference>
<keyword evidence="7" id="KW-0788">Thiol protease</keyword>
<dbReference type="PANTHER" id="PTHR12000:SF42">
    <property type="entry name" value="LEGUMAIN"/>
    <property type="match status" value="1"/>
</dbReference>
<keyword evidence="11" id="KW-0175">Coiled coil</keyword>
<protein>
    <recommendedName>
        <fullName evidence="9">Hemoglobinase</fullName>
        <ecNumber evidence="3">3.4.22.34</ecNumber>
    </recommendedName>
</protein>
<feature type="active site" evidence="10">
    <location>
        <position position="157"/>
    </location>
</feature>
<gene>
    <name evidence="14" type="ORF">LOTGIDRAFT_115714</name>
</gene>
<dbReference type="EMBL" id="KB201459">
    <property type="protein sequence ID" value="ESO96473.1"/>
    <property type="molecule type" value="Genomic_DNA"/>
</dbReference>
<evidence type="ECO:0000256" key="2">
    <source>
        <dbReference type="ARBA" id="ARBA00009941"/>
    </source>
</evidence>
<keyword evidence="5 12" id="KW-0732">Signal</keyword>
<dbReference type="PRINTS" id="PR00776">
    <property type="entry name" value="HEMOGLOBNASE"/>
</dbReference>
<evidence type="ECO:0000256" key="8">
    <source>
        <dbReference type="ARBA" id="ARBA00055993"/>
    </source>
</evidence>
<evidence type="ECO:0000256" key="12">
    <source>
        <dbReference type="SAM" id="SignalP"/>
    </source>
</evidence>
<evidence type="ECO:0000259" key="13">
    <source>
        <dbReference type="Pfam" id="PF20985"/>
    </source>
</evidence>
<dbReference type="RefSeq" id="XP_009052832.1">
    <property type="nucleotide sequence ID" value="XM_009054584.1"/>
</dbReference>
<dbReference type="GO" id="GO:0004197">
    <property type="term" value="F:cysteine-type endopeptidase activity"/>
    <property type="evidence" value="ECO:0007669"/>
    <property type="project" value="UniProtKB-EC"/>
</dbReference>
<evidence type="ECO:0000313" key="14">
    <source>
        <dbReference type="EMBL" id="ESO96473.1"/>
    </source>
</evidence>
<dbReference type="Proteomes" id="UP000030746">
    <property type="component" value="Unassembled WGS sequence"/>
</dbReference>
<evidence type="ECO:0000256" key="7">
    <source>
        <dbReference type="ARBA" id="ARBA00022807"/>
    </source>
</evidence>
<comment type="catalytic activity">
    <reaction evidence="1">
        <text>Hydrolysis of proteins and small molecule substrates at -Asn-|-Xaa- bonds.</text>
        <dbReference type="EC" id="3.4.22.34"/>
    </reaction>
</comment>
<evidence type="ECO:0000256" key="1">
    <source>
        <dbReference type="ARBA" id="ARBA00000810"/>
    </source>
</evidence>
<feature type="domain" description="Legumain prodomain" evidence="13">
    <location>
        <begin position="349"/>
        <end position="439"/>
    </location>
</feature>
<name>V3ZY68_LOTGI</name>
<comment type="function">
    <text evidence="8">This protease is used by the parasite for degradation of the host globin.</text>
</comment>
<comment type="similarity">
    <text evidence="2">Belongs to the peptidase C13 family.</text>
</comment>
<evidence type="ECO:0000256" key="9">
    <source>
        <dbReference type="ARBA" id="ARBA00069042"/>
    </source>
</evidence>
<dbReference type="InterPro" id="IPR048501">
    <property type="entry name" value="Legum_prodom"/>
</dbReference>
<dbReference type="GO" id="GO:0006624">
    <property type="term" value="P:vacuolar protein processing"/>
    <property type="evidence" value="ECO:0007669"/>
    <property type="project" value="TreeGrafter"/>
</dbReference>
<dbReference type="CDD" id="cd21115">
    <property type="entry name" value="legumain_C"/>
    <property type="match status" value="1"/>
</dbReference>
<feature type="coiled-coil region" evidence="11">
    <location>
        <begin position="325"/>
        <end position="352"/>
    </location>
</feature>
<dbReference type="HOGENOM" id="CLU_024160_0_0_1"/>
<dbReference type="OMA" id="YPIDRIC"/>
<dbReference type="AlphaFoldDB" id="V3ZY68"/>
<evidence type="ECO:0000256" key="4">
    <source>
        <dbReference type="ARBA" id="ARBA00022670"/>
    </source>
</evidence>
<dbReference type="STRING" id="225164.V3ZY68"/>
<feature type="signal peptide" evidence="12">
    <location>
        <begin position="1"/>
        <end position="21"/>
    </location>
</feature>
<evidence type="ECO:0000256" key="11">
    <source>
        <dbReference type="SAM" id="Coils"/>
    </source>
</evidence>
<dbReference type="GO" id="GO:0005773">
    <property type="term" value="C:vacuole"/>
    <property type="evidence" value="ECO:0007669"/>
    <property type="project" value="GOC"/>
</dbReference>
<dbReference type="InterPro" id="IPR001096">
    <property type="entry name" value="Peptidase_C13"/>
</dbReference>
<dbReference type="Gene3D" id="3.40.50.1460">
    <property type="match status" value="1"/>
</dbReference>
<dbReference type="Pfam" id="PF20985">
    <property type="entry name" value="Legum_prodom"/>
    <property type="match status" value="1"/>
</dbReference>
<organism evidence="14 15">
    <name type="scientific">Lottia gigantea</name>
    <name type="common">Giant owl limpet</name>
    <dbReference type="NCBI Taxonomy" id="225164"/>
    <lineage>
        <taxon>Eukaryota</taxon>
        <taxon>Metazoa</taxon>
        <taxon>Spiralia</taxon>
        <taxon>Lophotrochozoa</taxon>
        <taxon>Mollusca</taxon>
        <taxon>Gastropoda</taxon>
        <taxon>Patellogastropoda</taxon>
        <taxon>Lottioidea</taxon>
        <taxon>Lottiidae</taxon>
        <taxon>Lottia</taxon>
    </lineage>
</organism>
<evidence type="ECO:0000256" key="5">
    <source>
        <dbReference type="ARBA" id="ARBA00022729"/>
    </source>
</evidence>
<dbReference type="OrthoDB" id="9973749at2759"/>
<accession>V3ZY68</accession>
<evidence type="ECO:0000313" key="15">
    <source>
        <dbReference type="Proteomes" id="UP000030746"/>
    </source>
</evidence>
<sequence length="448" mass="50046">MAPTILISLALAVSCCVLIQADFVDFFEQKPNEDGKHWALLVAGSSGYYNYRHQADVCHAYQIMKKHGIPDERIVVMMVDDIAHNIENPDKGSIINQPNGPNVYPGVPKDYTHEKVNPKMFLEVLQGNVEAVKSMNGSGKVINSGPNDHVFVNFVDHGAPGILGFPREFLHATQLSPVVKKMAKDNKFAKLVFYVEACESGSIFAGDLLPDNINVFATTAANAHESSYACYFDNHLKTYLGDVYSVMWMQDSDKVNLNTETLSKQFDITKKETNTSHVMEFGDLKIGQLTVGEFQGKSMAVAVDNSQVPNPNLDAVKSEDVKLSILEQRLLRAQSEEEKEAIENELEIVVAVKNTISTFKNIIATAVNHQLYHTQMMFTLKRPLTQHTCYKTVVEHLKTVCPGMNLPQNDFAMRHFYTLVNLCEEQVVTDVIVDAMEKVAMETKFCSV</sequence>
<dbReference type="InterPro" id="IPR046427">
    <property type="entry name" value="Legumain_prodom_sf"/>
</dbReference>
<dbReference type="Gene3D" id="1.10.132.130">
    <property type="match status" value="1"/>
</dbReference>
<keyword evidence="6" id="KW-0378">Hydrolase</keyword>
<proteinExistence type="inferred from homology"/>
<dbReference type="EC" id="3.4.22.34" evidence="3"/>
<dbReference type="KEGG" id="lgi:LOTGIDRAFT_115714"/>
<evidence type="ECO:0000256" key="10">
    <source>
        <dbReference type="PIRSR" id="PIRSR019663-1"/>
    </source>
</evidence>
<dbReference type="PIRSF" id="PIRSF019663">
    <property type="entry name" value="Legumain"/>
    <property type="match status" value="1"/>
</dbReference>